<dbReference type="PANTHER" id="PTHR38037">
    <property type="entry name" value="ZN_PROTEASE DOMAIN-CONTAINING PROTEIN"/>
    <property type="match status" value="1"/>
</dbReference>
<dbReference type="InterPro" id="IPR021109">
    <property type="entry name" value="Peptidase_aspartic_dom_sf"/>
</dbReference>
<feature type="compositionally biased region" description="Basic residues" evidence="1">
    <location>
        <begin position="160"/>
        <end position="172"/>
    </location>
</feature>
<dbReference type="AlphaFoldDB" id="A0A1Y5TRI5"/>
<evidence type="ECO:0000313" key="4">
    <source>
        <dbReference type="Proteomes" id="UP000193200"/>
    </source>
</evidence>
<evidence type="ECO:0000259" key="2">
    <source>
        <dbReference type="Pfam" id="PF05618"/>
    </source>
</evidence>
<dbReference type="SUPFAM" id="SSF50630">
    <property type="entry name" value="Acid proteases"/>
    <property type="match status" value="1"/>
</dbReference>
<dbReference type="Pfam" id="PF05618">
    <property type="entry name" value="Zn_protease"/>
    <property type="match status" value="1"/>
</dbReference>
<organism evidence="3 4">
    <name type="scientific">Oceanibacterium hippocampi</name>
    <dbReference type="NCBI Taxonomy" id="745714"/>
    <lineage>
        <taxon>Bacteria</taxon>
        <taxon>Pseudomonadati</taxon>
        <taxon>Pseudomonadota</taxon>
        <taxon>Alphaproteobacteria</taxon>
        <taxon>Sneathiellales</taxon>
        <taxon>Sneathiellaceae</taxon>
        <taxon>Oceanibacterium</taxon>
    </lineage>
</organism>
<dbReference type="EMBL" id="FWFR01000003">
    <property type="protein sequence ID" value="SLN70373.1"/>
    <property type="molecule type" value="Genomic_DNA"/>
</dbReference>
<feature type="region of interest" description="Disordered" evidence="1">
    <location>
        <begin position="159"/>
        <end position="186"/>
    </location>
</feature>
<sequence length="186" mass="21040">MPARSDRLDRPLCTPGRPVADAPAKRIVGWREWVRFPELSDVMIKAKFDTGARTSALHAWDITPFEKAGEPWIAFQLHPLQRNDAERIDCQAPLHDRREVVNSGGGRELRYVILTTLRLGDAAWPIEVTLTNRDEMGFRLLVGRTAMHGRLVVDPDRSYVHGRRRKKKKKTRAAAALSRGDGGEAR</sequence>
<dbReference type="Gene3D" id="2.40.70.10">
    <property type="entry name" value="Acid Proteases"/>
    <property type="match status" value="1"/>
</dbReference>
<accession>A0A1Y5TRI5</accession>
<proteinExistence type="predicted"/>
<dbReference type="PANTHER" id="PTHR38037:SF1">
    <property type="entry name" value="ATP-DEPENDENT ZINC PROTEASE DOMAIN-CONTAINING PROTEIN-RELATED"/>
    <property type="match status" value="1"/>
</dbReference>
<gene>
    <name evidence="3" type="ORF">OCH7691_03284</name>
</gene>
<dbReference type="InParanoid" id="A0A1Y5TRI5"/>
<evidence type="ECO:0000256" key="1">
    <source>
        <dbReference type="SAM" id="MobiDB-lite"/>
    </source>
</evidence>
<keyword evidence="4" id="KW-1185">Reference proteome</keyword>
<dbReference type="RefSeq" id="WP_085884641.1">
    <property type="nucleotide sequence ID" value="NZ_FWFR01000003.1"/>
</dbReference>
<dbReference type="Proteomes" id="UP000193200">
    <property type="component" value="Unassembled WGS sequence"/>
</dbReference>
<reference evidence="3 4" key="1">
    <citation type="submission" date="2017-03" db="EMBL/GenBank/DDBJ databases">
        <authorList>
            <person name="Afonso C.L."/>
            <person name="Miller P.J."/>
            <person name="Scott M.A."/>
            <person name="Spackman E."/>
            <person name="Goraichik I."/>
            <person name="Dimitrov K.M."/>
            <person name="Suarez D.L."/>
            <person name="Swayne D.E."/>
        </authorList>
    </citation>
    <scope>NUCLEOTIDE SEQUENCE [LARGE SCALE GENOMIC DNA]</scope>
    <source>
        <strain evidence="3 4">CECT 7691</strain>
    </source>
</reference>
<feature type="domain" description="Retropepsin-like aspartic endopeptidase" evidence="2">
    <location>
        <begin position="27"/>
        <end position="163"/>
    </location>
</feature>
<protein>
    <recommendedName>
        <fullName evidence="2">Retropepsin-like aspartic endopeptidase domain-containing protein</fullName>
    </recommendedName>
</protein>
<dbReference type="InterPro" id="IPR008503">
    <property type="entry name" value="Asp_endopeptidase"/>
</dbReference>
<dbReference type="OrthoDB" id="9782977at2"/>
<evidence type="ECO:0000313" key="3">
    <source>
        <dbReference type="EMBL" id="SLN70373.1"/>
    </source>
</evidence>
<name>A0A1Y5TRI5_9PROT</name>